<dbReference type="EMBL" id="NKYE01000002">
    <property type="protein sequence ID" value="OZM74553.1"/>
    <property type="molecule type" value="Genomic_DNA"/>
</dbReference>
<dbReference type="Gene3D" id="3.30.1540.10">
    <property type="entry name" value="formyl-coa transferase, domain 3"/>
    <property type="match status" value="1"/>
</dbReference>
<dbReference type="InParanoid" id="A0A263D7Y6"/>
<dbReference type="InterPro" id="IPR003673">
    <property type="entry name" value="CoA-Trfase_fam_III"/>
</dbReference>
<name>A0A263D7Y6_9PSEU</name>
<protein>
    <submittedName>
        <fullName evidence="2">Carnitine dehydratase</fullName>
    </submittedName>
</protein>
<gene>
    <name evidence="2" type="ORF">CFN78_05430</name>
</gene>
<dbReference type="SUPFAM" id="SSF89796">
    <property type="entry name" value="CoA-transferase family III (CaiB/BaiF)"/>
    <property type="match status" value="1"/>
</dbReference>
<dbReference type="PANTHER" id="PTHR48228">
    <property type="entry name" value="SUCCINYL-COA--D-CITRAMALATE COA-TRANSFERASE"/>
    <property type="match status" value="1"/>
</dbReference>
<dbReference type="RefSeq" id="WP_094861452.1">
    <property type="nucleotide sequence ID" value="NZ_NKYE01000002.1"/>
</dbReference>
<feature type="region of interest" description="Disordered" evidence="1">
    <location>
        <begin position="343"/>
        <end position="368"/>
    </location>
</feature>
<accession>A0A263D7Y6</accession>
<dbReference type="PANTHER" id="PTHR48228:SF5">
    <property type="entry name" value="ALPHA-METHYLACYL-COA RACEMASE"/>
    <property type="match status" value="1"/>
</dbReference>
<evidence type="ECO:0000313" key="3">
    <source>
        <dbReference type="Proteomes" id="UP000242444"/>
    </source>
</evidence>
<comment type="caution">
    <text evidence="2">The sequence shown here is derived from an EMBL/GenBank/DDBJ whole genome shotgun (WGS) entry which is preliminary data.</text>
</comment>
<dbReference type="Gene3D" id="3.40.50.10540">
    <property type="entry name" value="Crotonobetainyl-coa:carnitine coa-transferase, domain 1"/>
    <property type="match status" value="1"/>
</dbReference>
<dbReference type="OrthoDB" id="9797653at2"/>
<proteinExistence type="predicted"/>
<dbReference type="InterPro" id="IPR023606">
    <property type="entry name" value="CoA-Trfase_III_dom_1_sf"/>
</dbReference>
<dbReference type="Pfam" id="PF02515">
    <property type="entry name" value="CoA_transf_3"/>
    <property type="match status" value="1"/>
</dbReference>
<keyword evidence="3" id="KW-1185">Reference proteome</keyword>
<dbReference type="InterPro" id="IPR050509">
    <property type="entry name" value="CoA-transferase_III"/>
</dbReference>
<dbReference type="FunCoup" id="A0A263D7Y6">
    <property type="interactions" value="85"/>
</dbReference>
<organism evidence="2 3">
    <name type="scientific">Amycolatopsis antarctica</name>
    <dbReference type="NCBI Taxonomy" id="1854586"/>
    <lineage>
        <taxon>Bacteria</taxon>
        <taxon>Bacillati</taxon>
        <taxon>Actinomycetota</taxon>
        <taxon>Actinomycetes</taxon>
        <taxon>Pseudonocardiales</taxon>
        <taxon>Pseudonocardiaceae</taxon>
        <taxon>Amycolatopsis</taxon>
    </lineage>
</organism>
<dbReference type="InterPro" id="IPR044855">
    <property type="entry name" value="CoA-Trfase_III_dom3_sf"/>
</dbReference>
<dbReference type="GO" id="GO:0003824">
    <property type="term" value="F:catalytic activity"/>
    <property type="evidence" value="ECO:0007669"/>
    <property type="project" value="InterPro"/>
</dbReference>
<evidence type="ECO:0000313" key="2">
    <source>
        <dbReference type="EMBL" id="OZM74553.1"/>
    </source>
</evidence>
<sequence>MTAGPPTPGTNGTGGTGPLHGLTVIELAGLAPAPFACTVLADLGAEVIRVDRAAQGADMLGFDGDPLMRGRRTIGVNTKDPRGVELVLRLLDGADVLVEGFRPGVAERMGLGPEQVHARNPRIVYGRMTGWGQDGPLAPAAGHDINYIGIAGALEPVGRAGERPVPPLNLVGDFGGGGLLLAMGVLAALFERTVSGRGQVVDASMVDGAALLTTHLHGMRAAGLWPGGRGDNMLDGAAPFYDTYETSDGRYVAVGAIEPRFWADLLRVLGLDAEKVPFHLDKNQWPALREMLSTRIGEFTRDELVARAEGSDACLTPVLSPWEAAEHPHNKARGTFVDIGGVTQPAPAPRFDRTPSAVPSAPHPKGADTGSVLAGLGLGTAELADLRASGVIAK</sequence>
<reference evidence="2 3" key="1">
    <citation type="submission" date="2017-07" db="EMBL/GenBank/DDBJ databases">
        <title>Amycolatopsis antarcticus sp. nov., isolated from the surface of an Antarcticus brown macroalga.</title>
        <authorList>
            <person name="Wang J."/>
            <person name="Leiva S."/>
            <person name="Huang J."/>
            <person name="Huang Y."/>
        </authorList>
    </citation>
    <scope>NUCLEOTIDE SEQUENCE [LARGE SCALE GENOMIC DNA]</scope>
    <source>
        <strain evidence="2 3">AU-G6</strain>
    </source>
</reference>
<evidence type="ECO:0000256" key="1">
    <source>
        <dbReference type="SAM" id="MobiDB-lite"/>
    </source>
</evidence>
<dbReference type="Proteomes" id="UP000242444">
    <property type="component" value="Unassembled WGS sequence"/>
</dbReference>
<dbReference type="AlphaFoldDB" id="A0A263D7Y6"/>